<evidence type="ECO:0000256" key="2">
    <source>
        <dbReference type="SAM" id="Phobius"/>
    </source>
</evidence>
<protein>
    <recommendedName>
        <fullName evidence="5">Mid2 domain-containing protein</fullName>
    </recommendedName>
</protein>
<feature type="transmembrane region" description="Helical" evidence="2">
    <location>
        <begin position="215"/>
        <end position="241"/>
    </location>
</feature>
<accession>A0A084QS74</accession>
<feature type="compositionally biased region" description="Polar residues" evidence="1">
    <location>
        <begin position="315"/>
        <end position="328"/>
    </location>
</feature>
<keyword evidence="2" id="KW-1133">Transmembrane helix</keyword>
<proteinExistence type="predicted"/>
<feature type="region of interest" description="Disordered" evidence="1">
    <location>
        <begin position="26"/>
        <end position="52"/>
    </location>
</feature>
<gene>
    <name evidence="3" type="ORF">S40285_09304</name>
</gene>
<feature type="compositionally biased region" description="Low complexity" evidence="1">
    <location>
        <begin position="290"/>
        <end position="301"/>
    </location>
</feature>
<dbReference type="EMBL" id="KL660367">
    <property type="protein sequence ID" value="KFA66809.1"/>
    <property type="molecule type" value="Genomic_DNA"/>
</dbReference>
<dbReference type="Proteomes" id="UP000028524">
    <property type="component" value="Unassembled WGS sequence"/>
</dbReference>
<dbReference type="HOGENOM" id="CLU_906352_0_0_1"/>
<feature type="region of interest" description="Disordered" evidence="1">
    <location>
        <begin position="249"/>
        <end position="328"/>
    </location>
</feature>
<evidence type="ECO:0000256" key="1">
    <source>
        <dbReference type="SAM" id="MobiDB-lite"/>
    </source>
</evidence>
<dbReference type="OMA" id="YEMAGPE"/>
<evidence type="ECO:0000313" key="4">
    <source>
        <dbReference type="Proteomes" id="UP000028524"/>
    </source>
</evidence>
<organism evidence="3 4">
    <name type="scientific">Stachybotrys chlorohalonatus (strain IBT 40285)</name>
    <dbReference type="NCBI Taxonomy" id="1283841"/>
    <lineage>
        <taxon>Eukaryota</taxon>
        <taxon>Fungi</taxon>
        <taxon>Dikarya</taxon>
        <taxon>Ascomycota</taxon>
        <taxon>Pezizomycotina</taxon>
        <taxon>Sordariomycetes</taxon>
        <taxon>Hypocreomycetidae</taxon>
        <taxon>Hypocreales</taxon>
        <taxon>Stachybotryaceae</taxon>
        <taxon>Stachybotrys</taxon>
    </lineage>
</organism>
<dbReference type="STRING" id="1283841.A0A084QS74"/>
<dbReference type="InParanoid" id="A0A084QS74"/>
<reference evidence="3 4" key="1">
    <citation type="journal article" date="2014" name="BMC Genomics">
        <title>Comparative genome sequencing reveals chemotype-specific gene clusters in the toxigenic black mold Stachybotrys.</title>
        <authorList>
            <person name="Semeiks J."/>
            <person name="Borek D."/>
            <person name="Otwinowski Z."/>
            <person name="Grishin N.V."/>
        </authorList>
    </citation>
    <scope>NUCLEOTIDE SEQUENCE [LARGE SCALE GENOMIC DNA]</scope>
    <source>
        <strain evidence="3 4">IBT 40285</strain>
    </source>
</reference>
<sequence>MRFSTQLILAGFTAASRIDQLPQATESVGLRPDGITPRPTSSPASPELRRRQDADPQLVPFMIAPDSICGYVGSDAIICHTGFNCGYAESFGACCDTLQGVCYTSSTACQDYVCSDDCDQQTSNGNMCASDHPQCQSAVYAGLSILDYFCTTSRRAPVLTISVPEGQESWGVTSMTVEGLSDDSDTSIVTTSTTSTTSIIAPTTPTPTNVSSTPVGAIVGGVVGGVAGIALLSLGAFFFFYRRKKGGEQPQAPAMEQQSAREQPTTPHSPAPQYSAKGPVSSSHVESPAQSPVGSGQQGNPSPGGVGYTAPPITPESTGPWSSQTAVPQNVYEAAVDSSQYHRGTMQEMA</sequence>
<feature type="compositionally biased region" description="Polar residues" evidence="1">
    <location>
        <begin position="256"/>
        <end position="268"/>
    </location>
</feature>
<dbReference type="OrthoDB" id="5347452at2759"/>
<dbReference type="AlphaFoldDB" id="A0A084QS74"/>
<evidence type="ECO:0008006" key="5">
    <source>
        <dbReference type="Google" id="ProtNLM"/>
    </source>
</evidence>
<keyword evidence="2" id="KW-0812">Transmembrane</keyword>
<name>A0A084QS74_STAC4</name>
<feature type="compositionally biased region" description="Polar residues" evidence="1">
    <location>
        <begin position="280"/>
        <end position="289"/>
    </location>
</feature>
<keyword evidence="2" id="KW-0472">Membrane</keyword>
<evidence type="ECO:0000313" key="3">
    <source>
        <dbReference type="EMBL" id="KFA66809.1"/>
    </source>
</evidence>
<keyword evidence="4" id="KW-1185">Reference proteome</keyword>